<dbReference type="PROSITE" id="PS00344">
    <property type="entry name" value="GATA_ZN_FINGER_1"/>
    <property type="match status" value="1"/>
</dbReference>
<feature type="compositionally biased region" description="Basic residues" evidence="10">
    <location>
        <begin position="184"/>
        <end position="195"/>
    </location>
</feature>
<evidence type="ECO:0000256" key="2">
    <source>
        <dbReference type="ARBA" id="ARBA00022723"/>
    </source>
</evidence>
<evidence type="ECO:0000256" key="11">
    <source>
        <dbReference type="SAM" id="SignalP"/>
    </source>
</evidence>
<dbReference type="PANTHER" id="PTHR45658:SF138">
    <property type="entry name" value="GATA TRANSCRIPTION FACTOR"/>
    <property type="match status" value="1"/>
</dbReference>
<dbReference type="GO" id="GO:0005634">
    <property type="term" value="C:nucleus"/>
    <property type="evidence" value="ECO:0007669"/>
    <property type="project" value="TreeGrafter"/>
</dbReference>
<keyword evidence="14" id="KW-1185">Reference proteome</keyword>
<keyword evidence="4" id="KW-0862">Zinc</keyword>
<feature type="domain" description="GATA-type" evidence="12">
    <location>
        <begin position="262"/>
        <end position="298"/>
    </location>
</feature>
<evidence type="ECO:0000256" key="9">
    <source>
        <dbReference type="PROSITE-ProRule" id="PRU00094"/>
    </source>
</evidence>
<evidence type="ECO:0000256" key="10">
    <source>
        <dbReference type="SAM" id="MobiDB-lite"/>
    </source>
</evidence>
<evidence type="ECO:0000256" key="1">
    <source>
        <dbReference type="ARBA" id="ARBA00005694"/>
    </source>
</evidence>
<dbReference type="GO" id="GO:0008270">
    <property type="term" value="F:zinc ion binding"/>
    <property type="evidence" value="ECO:0007669"/>
    <property type="project" value="UniProtKB-KW"/>
</dbReference>
<dbReference type="FunFam" id="3.30.50.10:FF:000018">
    <property type="entry name" value="GATA transcription factor"/>
    <property type="match status" value="1"/>
</dbReference>
<evidence type="ECO:0000256" key="8">
    <source>
        <dbReference type="ARBA" id="ARBA00023163"/>
    </source>
</evidence>
<keyword evidence="3 9" id="KW-0863">Zinc-finger</keyword>
<evidence type="ECO:0000313" key="13">
    <source>
        <dbReference type="EMBL" id="KAK1410453.1"/>
    </source>
</evidence>
<dbReference type="InterPro" id="IPR013088">
    <property type="entry name" value="Znf_NHR/GATA"/>
</dbReference>
<evidence type="ECO:0000259" key="12">
    <source>
        <dbReference type="PROSITE" id="PS50114"/>
    </source>
</evidence>
<dbReference type="Pfam" id="PF00320">
    <property type="entry name" value="GATA"/>
    <property type="match status" value="1"/>
</dbReference>
<evidence type="ECO:0000256" key="4">
    <source>
        <dbReference type="ARBA" id="ARBA00022833"/>
    </source>
</evidence>
<dbReference type="InterPro" id="IPR000679">
    <property type="entry name" value="Znf_GATA"/>
</dbReference>
<evidence type="ECO:0000313" key="14">
    <source>
        <dbReference type="Proteomes" id="UP001229421"/>
    </source>
</evidence>
<keyword evidence="7" id="KW-0010">Activator</keyword>
<keyword evidence="2" id="KW-0479">Metal-binding</keyword>
<dbReference type="Proteomes" id="UP001229421">
    <property type="component" value="Unassembled WGS sequence"/>
</dbReference>
<dbReference type="PROSITE" id="PS50114">
    <property type="entry name" value="GATA_ZN_FINGER_2"/>
    <property type="match status" value="1"/>
</dbReference>
<proteinExistence type="inferred from homology"/>
<evidence type="ECO:0000256" key="3">
    <source>
        <dbReference type="ARBA" id="ARBA00022771"/>
    </source>
</evidence>
<feature type="region of interest" description="Disordered" evidence="10">
    <location>
        <begin position="184"/>
        <end position="222"/>
    </location>
</feature>
<dbReference type="SUPFAM" id="SSF57716">
    <property type="entry name" value="Glucocorticoid receptor-like (DNA-binding domain)"/>
    <property type="match status" value="1"/>
</dbReference>
<sequence>MSCGVTTFLLILVSLISSITTQTQHLLTPLHYSSLCTFFFFPLSNIFLQFSIFNFQFSIFNFQFLMDDDCLQPPSSKPNFTPDHFFPVNELSADDFSIQHLLSSPTHAAFVEYDKPSPPKTELCFPVNDVDDLEWVSQFVEDSFSGDYSVTFPVKNIPETKTETETETETVTLVDVNPAFKNSVHKRARSKRRRTGGGVWSLRSSSPLTDCSSPSSSSTSSCTSKALLFTDDILFKPPVQMLKKKRPVQMGSGSGMGAGLGQMQARRCSHCGVQKTPQWRTGPLGAKTLCNACGVRFKSGRLLPEYRPACSPTFSSEVHSNNHRRVLEMRQKKAGATGGGGGGGLMLPVQGS</sequence>
<feature type="signal peptide" evidence="11">
    <location>
        <begin position="1"/>
        <end position="21"/>
    </location>
</feature>
<comment type="similarity">
    <text evidence="1">Belongs to the type IV zinc-finger family. Class A subfamily.</text>
</comment>
<comment type="caution">
    <text evidence="13">The sequence shown here is derived from an EMBL/GenBank/DDBJ whole genome shotgun (WGS) entry which is preliminary data.</text>
</comment>
<dbReference type="Gene3D" id="3.30.50.10">
    <property type="entry name" value="Erythroid Transcription Factor GATA-1, subunit A"/>
    <property type="match status" value="1"/>
</dbReference>
<feature type="compositionally biased region" description="Low complexity" evidence="10">
    <location>
        <begin position="201"/>
        <end position="222"/>
    </location>
</feature>
<keyword evidence="8" id="KW-0804">Transcription</keyword>
<keyword evidence="5" id="KW-0805">Transcription regulation</keyword>
<feature type="chain" id="PRO_5042129203" description="GATA-type domain-containing protein" evidence="11">
    <location>
        <begin position="22"/>
        <end position="352"/>
    </location>
</feature>
<organism evidence="13 14">
    <name type="scientific">Tagetes erecta</name>
    <name type="common">African marigold</name>
    <dbReference type="NCBI Taxonomy" id="13708"/>
    <lineage>
        <taxon>Eukaryota</taxon>
        <taxon>Viridiplantae</taxon>
        <taxon>Streptophyta</taxon>
        <taxon>Embryophyta</taxon>
        <taxon>Tracheophyta</taxon>
        <taxon>Spermatophyta</taxon>
        <taxon>Magnoliopsida</taxon>
        <taxon>eudicotyledons</taxon>
        <taxon>Gunneridae</taxon>
        <taxon>Pentapetalae</taxon>
        <taxon>asterids</taxon>
        <taxon>campanulids</taxon>
        <taxon>Asterales</taxon>
        <taxon>Asteraceae</taxon>
        <taxon>Asteroideae</taxon>
        <taxon>Heliantheae alliance</taxon>
        <taxon>Tageteae</taxon>
        <taxon>Tagetes</taxon>
    </lineage>
</organism>
<dbReference type="SMART" id="SM00401">
    <property type="entry name" value="ZnF_GATA"/>
    <property type="match status" value="1"/>
</dbReference>
<feature type="region of interest" description="Disordered" evidence="10">
    <location>
        <begin position="333"/>
        <end position="352"/>
    </location>
</feature>
<dbReference type="PANTHER" id="PTHR45658">
    <property type="entry name" value="GATA TRANSCRIPTION FACTOR"/>
    <property type="match status" value="1"/>
</dbReference>
<dbReference type="GO" id="GO:0006355">
    <property type="term" value="P:regulation of DNA-templated transcription"/>
    <property type="evidence" value="ECO:0007669"/>
    <property type="project" value="InterPro"/>
</dbReference>
<dbReference type="InterPro" id="IPR051140">
    <property type="entry name" value="GATA_TF"/>
</dbReference>
<feature type="compositionally biased region" description="Gly residues" evidence="10">
    <location>
        <begin position="336"/>
        <end position="345"/>
    </location>
</feature>
<accession>A0AAD8JV36</accession>
<name>A0AAD8JV36_TARER</name>
<keyword evidence="6" id="KW-0238">DNA-binding</keyword>
<evidence type="ECO:0000256" key="7">
    <source>
        <dbReference type="ARBA" id="ARBA00023159"/>
    </source>
</evidence>
<reference evidence="13" key="1">
    <citation type="journal article" date="2023" name="bioRxiv">
        <title>Improved chromosome-level genome assembly for marigold (Tagetes erecta).</title>
        <authorList>
            <person name="Jiang F."/>
            <person name="Yuan L."/>
            <person name="Wang S."/>
            <person name="Wang H."/>
            <person name="Xu D."/>
            <person name="Wang A."/>
            <person name="Fan W."/>
        </authorList>
    </citation>
    <scope>NUCLEOTIDE SEQUENCE</scope>
    <source>
        <strain evidence="13">WSJ</strain>
        <tissue evidence="13">Leaf</tissue>
    </source>
</reference>
<gene>
    <name evidence="13" type="ORF">QVD17_36990</name>
</gene>
<dbReference type="GO" id="GO:0043565">
    <property type="term" value="F:sequence-specific DNA binding"/>
    <property type="evidence" value="ECO:0007669"/>
    <property type="project" value="InterPro"/>
</dbReference>
<dbReference type="AlphaFoldDB" id="A0AAD8JV36"/>
<dbReference type="CDD" id="cd00202">
    <property type="entry name" value="ZnF_GATA"/>
    <property type="match status" value="1"/>
</dbReference>
<keyword evidence="11" id="KW-0732">Signal</keyword>
<evidence type="ECO:0000256" key="5">
    <source>
        <dbReference type="ARBA" id="ARBA00023015"/>
    </source>
</evidence>
<dbReference type="EMBL" id="JAUHHV010000010">
    <property type="protein sequence ID" value="KAK1410453.1"/>
    <property type="molecule type" value="Genomic_DNA"/>
</dbReference>
<protein>
    <recommendedName>
        <fullName evidence="12">GATA-type domain-containing protein</fullName>
    </recommendedName>
</protein>
<evidence type="ECO:0000256" key="6">
    <source>
        <dbReference type="ARBA" id="ARBA00023125"/>
    </source>
</evidence>
<dbReference type="GO" id="GO:0030154">
    <property type="term" value="P:cell differentiation"/>
    <property type="evidence" value="ECO:0007669"/>
    <property type="project" value="TreeGrafter"/>
</dbReference>